<dbReference type="Proteomes" id="UP000256645">
    <property type="component" value="Unassembled WGS sequence"/>
</dbReference>
<dbReference type="GO" id="GO:0042147">
    <property type="term" value="P:retrograde transport, endosome to Golgi"/>
    <property type="evidence" value="ECO:0007669"/>
    <property type="project" value="TreeGrafter"/>
</dbReference>
<dbReference type="Gene3D" id="3.50.50.60">
    <property type="entry name" value="FAD/NAD(P)-binding domain"/>
    <property type="match status" value="3"/>
</dbReference>
<dbReference type="Pfam" id="PF01266">
    <property type="entry name" value="DAO"/>
    <property type="match status" value="1"/>
</dbReference>
<dbReference type="AlphaFoldDB" id="A0A3D8SG88"/>
<protein>
    <recommendedName>
        <fullName evidence="1">FAD dependent oxidoreductase domain-containing protein</fullName>
    </recommendedName>
</protein>
<reference evidence="2 3" key="1">
    <citation type="journal article" date="2018" name="IMA Fungus">
        <title>IMA Genome-F 9: Draft genome sequence of Annulohypoxylon stygium, Aspergillus mulundensis, Berkeleyomyces basicola (syn. Thielaviopsis basicola), Ceratocystis smalleyi, two Cercospora beticola strains, Coleophoma cylindrospora, Fusarium fracticaudum, Phialophora cf. hyalina, and Morchella septimelata.</title>
        <authorList>
            <person name="Wingfield B.D."/>
            <person name="Bills G.F."/>
            <person name="Dong Y."/>
            <person name="Huang W."/>
            <person name="Nel W.J."/>
            <person name="Swalarsk-Parry B.S."/>
            <person name="Vaghefi N."/>
            <person name="Wilken P.M."/>
            <person name="An Z."/>
            <person name="de Beer Z.W."/>
            <person name="De Vos L."/>
            <person name="Chen L."/>
            <person name="Duong T.A."/>
            <person name="Gao Y."/>
            <person name="Hammerbacher A."/>
            <person name="Kikkert J.R."/>
            <person name="Li Y."/>
            <person name="Li H."/>
            <person name="Li K."/>
            <person name="Li Q."/>
            <person name="Liu X."/>
            <person name="Ma X."/>
            <person name="Naidoo K."/>
            <person name="Pethybridge S.J."/>
            <person name="Sun J."/>
            <person name="Steenkamp E.T."/>
            <person name="van der Nest M.A."/>
            <person name="van Wyk S."/>
            <person name="Wingfield M.J."/>
            <person name="Xiong C."/>
            <person name="Yue Q."/>
            <person name="Zhang X."/>
        </authorList>
    </citation>
    <scope>NUCLEOTIDE SEQUENCE [LARGE SCALE GENOMIC DNA]</scope>
    <source>
        <strain evidence="2 3">BP6252</strain>
    </source>
</reference>
<evidence type="ECO:0000259" key="1">
    <source>
        <dbReference type="Pfam" id="PF01266"/>
    </source>
</evidence>
<dbReference type="EMBL" id="PDLM01000002">
    <property type="protein sequence ID" value="RDW85283.1"/>
    <property type="molecule type" value="Genomic_DNA"/>
</dbReference>
<dbReference type="GO" id="GO:0005829">
    <property type="term" value="C:cytosol"/>
    <property type="evidence" value="ECO:0007669"/>
    <property type="project" value="GOC"/>
</dbReference>
<dbReference type="PANTHER" id="PTHR13847">
    <property type="entry name" value="SARCOSINE DEHYDROGENASE-RELATED"/>
    <property type="match status" value="1"/>
</dbReference>
<name>A0A3D8SG88_9HELO</name>
<gene>
    <name evidence="2" type="ORF">BP6252_02873</name>
</gene>
<feature type="domain" description="FAD dependent oxidoreductase" evidence="1">
    <location>
        <begin position="19"/>
        <end position="424"/>
    </location>
</feature>
<dbReference type="Gene3D" id="3.30.9.10">
    <property type="entry name" value="D-Amino Acid Oxidase, subunit A, domain 2"/>
    <property type="match status" value="1"/>
</dbReference>
<dbReference type="InterPro" id="IPR006076">
    <property type="entry name" value="FAD-dep_OxRdtase"/>
</dbReference>
<proteinExistence type="predicted"/>
<sequence length="434" mass="47112">MELMQQRLPSPANLPESTVILGAGVIGLSTAYYLATDLNETTAPTSSTPYPTITVVDPSHAICPGASGEATGGLGDFGFAPDTASLGSLSYKLHRELAWKYNGTEKYGYSDLTIFRVAPKNFSGNPSPLDTWGPGPPVDRNISDLPAWLNPAADWNAQSMAGAPRAAHLEPGRFCRFLRERCESLGVQILLNSTAITLKKDHARRSFESLTIKTKSPKLSFKRVPCSALVIAAGPWSDRVFSQLFPTAKFKLQMNVTHSAGNHALVRNRRWKPSDDQKGVVQVFLDSLVSTKLDITSFLGGTIYIGGWGATPEDLPEDALAVKAQPDEIEAMLNLARPLLNLTDGDDLEKVEVGRAFRPLAVPNRPVITKVHWSQLGHSFPNENLIDYIDRPHSRIDGGLYINTGHNSDGITLATGSGKLMSELLLGRTPSIQM</sequence>
<dbReference type="GO" id="GO:0005770">
    <property type="term" value="C:late endosome"/>
    <property type="evidence" value="ECO:0007669"/>
    <property type="project" value="TreeGrafter"/>
</dbReference>
<accession>A0A3D8SG88</accession>
<dbReference type="OrthoDB" id="498204at2759"/>
<dbReference type="InterPro" id="IPR036188">
    <property type="entry name" value="FAD/NAD-bd_sf"/>
</dbReference>
<dbReference type="PANTHER" id="PTHR13847:SF185">
    <property type="entry name" value="FAD DEPENDENT OXIDOREDUCTASE SUPERFAMILY (AFU_ORTHOLOGUE AFUA_3G02360)"/>
    <property type="match status" value="1"/>
</dbReference>
<comment type="caution">
    <text evidence="2">The sequence shown here is derived from an EMBL/GenBank/DDBJ whole genome shotgun (WGS) entry which is preliminary data.</text>
</comment>
<keyword evidence="3" id="KW-1185">Reference proteome</keyword>
<evidence type="ECO:0000313" key="3">
    <source>
        <dbReference type="Proteomes" id="UP000256645"/>
    </source>
</evidence>
<evidence type="ECO:0000313" key="2">
    <source>
        <dbReference type="EMBL" id="RDW85283.1"/>
    </source>
</evidence>
<dbReference type="SUPFAM" id="SSF51905">
    <property type="entry name" value="FAD/NAD(P)-binding domain"/>
    <property type="match status" value="1"/>
</dbReference>
<organism evidence="2 3">
    <name type="scientific">Coleophoma cylindrospora</name>
    <dbReference type="NCBI Taxonomy" id="1849047"/>
    <lineage>
        <taxon>Eukaryota</taxon>
        <taxon>Fungi</taxon>
        <taxon>Dikarya</taxon>
        <taxon>Ascomycota</taxon>
        <taxon>Pezizomycotina</taxon>
        <taxon>Leotiomycetes</taxon>
        <taxon>Helotiales</taxon>
        <taxon>Dermateaceae</taxon>
        <taxon>Coleophoma</taxon>
    </lineage>
</organism>
<dbReference type="STRING" id="1849047.A0A3D8SG88"/>